<feature type="transmembrane region" description="Helical" evidence="1">
    <location>
        <begin position="124"/>
        <end position="145"/>
    </location>
</feature>
<sequence length="266" mass="30383">MRVFEEKRSRFVIGLMTVVAIMSISLLLQATGNLLLHNVVMLLVFYTVLPFWICSYYFQKNGIKLRQILFFTGTARWLLPVAGLTVLLLAFSISIYWLMLRGLASLSPIWVEYALTRQPLPDEWWYVAASGFIIAILAPIAEEFVFRGVIMHRLTVSLGLWKGVGLSSLFFSIFHINILGSFLFAVVASLLYLKTGTLLVPILLHIFNNCISVFQYTFNPSFPEWLMVTSIDDLYSKTAPNLIVLVVSLVSLLLFIKWVFRDLEIR</sequence>
<dbReference type="GO" id="GO:0080120">
    <property type="term" value="P:CAAX-box protein maturation"/>
    <property type="evidence" value="ECO:0007669"/>
    <property type="project" value="UniProtKB-ARBA"/>
</dbReference>
<dbReference type="PANTHER" id="PTHR36435:SF1">
    <property type="entry name" value="CAAX AMINO TERMINAL PROTEASE FAMILY PROTEIN"/>
    <property type="match status" value="1"/>
</dbReference>
<name>A0A365KXK7_9BACL</name>
<dbReference type="InterPro" id="IPR003675">
    <property type="entry name" value="Rce1/LyrA-like_dom"/>
</dbReference>
<proteinExistence type="predicted"/>
<dbReference type="GO" id="GO:0008237">
    <property type="term" value="F:metallopeptidase activity"/>
    <property type="evidence" value="ECO:0007669"/>
    <property type="project" value="UniProtKB-KW"/>
</dbReference>
<dbReference type="GO" id="GO:0006508">
    <property type="term" value="P:proteolysis"/>
    <property type="evidence" value="ECO:0007669"/>
    <property type="project" value="UniProtKB-KW"/>
</dbReference>
<protein>
    <submittedName>
        <fullName evidence="3">CPBP family intramembrane metalloprotease</fullName>
    </submittedName>
</protein>
<dbReference type="InterPro" id="IPR052710">
    <property type="entry name" value="CAAX_protease"/>
</dbReference>
<comment type="caution">
    <text evidence="3">The sequence shown here is derived from an EMBL/GenBank/DDBJ whole genome shotgun (WGS) entry which is preliminary data.</text>
</comment>
<keyword evidence="1" id="KW-0812">Transmembrane</keyword>
<keyword evidence="3" id="KW-0378">Hydrolase</keyword>
<dbReference type="EMBL" id="QLZR01000003">
    <property type="protein sequence ID" value="RAZ77723.1"/>
    <property type="molecule type" value="Genomic_DNA"/>
</dbReference>
<dbReference type="Proteomes" id="UP000251002">
    <property type="component" value="Unassembled WGS sequence"/>
</dbReference>
<dbReference type="PANTHER" id="PTHR36435">
    <property type="entry name" value="SLR1288 PROTEIN"/>
    <property type="match status" value="1"/>
</dbReference>
<gene>
    <name evidence="3" type="ORF">DP120_09580</name>
</gene>
<dbReference type="Pfam" id="PF02517">
    <property type="entry name" value="Rce1-like"/>
    <property type="match status" value="1"/>
</dbReference>
<evidence type="ECO:0000313" key="3">
    <source>
        <dbReference type="EMBL" id="RAZ77723.1"/>
    </source>
</evidence>
<keyword evidence="1" id="KW-1133">Transmembrane helix</keyword>
<evidence type="ECO:0000256" key="1">
    <source>
        <dbReference type="SAM" id="Phobius"/>
    </source>
</evidence>
<organism evidence="3 4">
    <name type="scientific">Planococcus halotolerans</name>
    <dbReference type="NCBI Taxonomy" id="2233542"/>
    <lineage>
        <taxon>Bacteria</taxon>
        <taxon>Bacillati</taxon>
        <taxon>Bacillota</taxon>
        <taxon>Bacilli</taxon>
        <taxon>Bacillales</taxon>
        <taxon>Caryophanaceae</taxon>
        <taxon>Planococcus</taxon>
    </lineage>
</organism>
<keyword evidence="3" id="KW-0645">Protease</keyword>
<feature type="domain" description="CAAX prenyl protease 2/Lysostaphin resistance protein A-like" evidence="2">
    <location>
        <begin position="127"/>
        <end position="211"/>
    </location>
</feature>
<feature type="transmembrane region" description="Helical" evidence="1">
    <location>
        <begin position="239"/>
        <end position="260"/>
    </location>
</feature>
<feature type="transmembrane region" description="Helical" evidence="1">
    <location>
        <begin position="36"/>
        <end position="58"/>
    </location>
</feature>
<reference evidence="3 4" key="1">
    <citation type="submission" date="2018-06" db="EMBL/GenBank/DDBJ databases">
        <title>The draft genome sequences of strains SCU63 and S1.</title>
        <authorList>
            <person name="Gan L."/>
        </authorList>
    </citation>
    <scope>NUCLEOTIDE SEQUENCE [LARGE SCALE GENOMIC DNA]</scope>
    <source>
        <strain evidence="3 4">SCU63</strain>
    </source>
</reference>
<feature type="transmembrane region" description="Helical" evidence="1">
    <location>
        <begin position="78"/>
        <end position="99"/>
    </location>
</feature>
<evidence type="ECO:0000313" key="4">
    <source>
        <dbReference type="Proteomes" id="UP000251002"/>
    </source>
</evidence>
<feature type="transmembrane region" description="Helical" evidence="1">
    <location>
        <begin position="166"/>
        <end position="192"/>
    </location>
</feature>
<keyword evidence="4" id="KW-1185">Reference proteome</keyword>
<keyword evidence="1" id="KW-0472">Membrane</keyword>
<dbReference type="AlphaFoldDB" id="A0A365KXK7"/>
<feature type="transmembrane region" description="Helical" evidence="1">
    <location>
        <begin position="12"/>
        <end position="30"/>
    </location>
</feature>
<dbReference type="GO" id="GO:0004175">
    <property type="term" value="F:endopeptidase activity"/>
    <property type="evidence" value="ECO:0007669"/>
    <property type="project" value="UniProtKB-ARBA"/>
</dbReference>
<accession>A0A365KXK7</accession>
<evidence type="ECO:0000259" key="2">
    <source>
        <dbReference type="Pfam" id="PF02517"/>
    </source>
</evidence>
<keyword evidence="3" id="KW-0482">Metalloprotease</keyword>